<dbReference type="Gene3D" id="3.40.50.150">
    <property type="entry name" value="Vaccinia Virus protein VP39"/>
    <property type="match status" value="1"/>
</dbReference>
<dbReference type="AlphaFoldDB" id="A0A7V6A405"/>
<evidence type="ECO:0000256" key="1">
    <source>
        <dbReference type="SAM" id="Phobius"/>
    </source>
</evidence>
<gene>
    <name evidence="3" type="ORF">ENV52_08505</name>
</gene>
<sequence>MAQLKQSQWYEQWQMFQDEELFLFQEWIYPNTLDDFRDKEVLEAGCGGGQHTQFLAPLAREITAVDLNTVELAKKRNKDFHNIQFLEADIAEMDLKKQFDIVFCVGVVHHTDNPEKTVENLKKHTKPGGKLILWVYSEEGNFLVQNIVEPFRKLFLENLSRRKLMMLSKSITFMIYLPIYTIYLLPLRFLPYYQYFENFRKLSFERNHLNVFDKLNAPQVDFINFKRITKWFSEEEFENIHISSYKNVSWRGSGTKRWPK</sequence>
<keyword evidence="1" id="KW-0812">Transmembrane</keyword>
<dbReference type="EMBL" id="DTGR01000135">
    <property type="protein sequence ID" value="HHS29725.1"/>
    <property type="molecule type" value="Genomic_DNA"/>
</dbReference>
<dbReference type="GO" id="GO:0010420">
    <property type="term" value="F:polyprenyldihydroxybenzoate methyltransferase activity"/>
    <property type="evidence" value="ECO:0007669"/>
    <property type="project" value="TreeGrafter"/>
</dbReference>
<protein>
    <submittedName>
        <fullName evidence="3">Class I SAM-dependent methyltransferase</fullName>
    </submittedName>
</protein>
<feature type="transmembrane region" description="Helical" evidence="1">
    <location>
        <begin position="171"/>
        <end position="193"/>
    </location>
</feature>
<dbReference type="GO" id="GO:0032259">
    <property type="term" value="P:methylation"/>
    <property type="evidence" value="ECO:0007669"/>
    <property type="project" value="UniProtKB-KW"/>
</dbReference>
<keyword evidence="1" id="KW-1133">Transmembrane helix</keyword>
<keyword evidence="3" id="KW-0489">Methyltransferase</keyword>
<evidence type="ECO:0000313" key="3">
    <source>
        <dbReference type="EMBL" id="HHS29725.1"/>
    </source>
</evidence>
<dbReference type="Pfam" id="PF08241">
    <property type="entry name" value="Methyltransf_11"/>
    <property type="match status" value="1"/>
</dbReference>
<dbReference type="PANTHER" id="PTHR43464">
    <property type="entry name" value="METHYLTRANSFERASE"/>
    <property type="match status" value="1"/>
</dbReference>
<reference evidence="3" key="1">
    <citation type="journal article" date="2020" name="mSystems">
        <title>Genome- and Community-Level Interaction Insights into Carbon Utilization and Element Cycling Functions of Hydrothermarchaeota in Hydrothermal Sediment.</title>
        <authorList>
            <person name="Zhou Z."/>
            <person name="Liu Y."/>
            <person name="Xu W."/>
            <person name="Pan J."/>
            <person name="Luo Z.H."/>
            <person name="Li M."/>
        </authorList>
    </citation>
    <scope>NUCLEOTIDE SEQUENCE [LARGE SCALE GENOMIC DNA]</scope>
    <source>
        <strain evidence="3">SpSt-767</strain>
    </source>
</reference>
<comment type="caution">
    <text evidence="3">The sequence shown here is derived from an EMBL/GenBank/DDBJ whole genome shotgun (WGS) entry which is preliminary data.</text>
</comment>
<keyword evidence="3" id="KW-0808">Transferase</keyword>
<dbReference type="PANTHER" id="PTHR43464:SF23">
    <property type="entry name" value="JUVENILE HORMONE ACID O-METHYLTRANSFERASE"/>
    <property type="match status" value="1"/>
</dbReference>
<keyword evidence="1" id="KW-0472">Membrane</keyword>
<feature type="domain" description="Methyltransferase type 11" evidence="2">
    <location>
        <begin position="42"/>
        <end position="133"/>
    </location>
</feature>
<accession>A0A7V6A405</accession>
<dbReference type="InterPro" id="IPR013216">
    <property type="entry name" value="Methyltransf_11"/>
</dbReference>
<dbReference type="SUPFAM" id="SSF53335">
    <property type="entry name" value="S-adenosyl-L-methionine-dependent methyltransferases"/>
    <property type="match status" value="1"/>
</dbReference>
<evidence type="ECO:0000259" key="2">
    <source>
        <dbReference type="Pfam" id="PF08241"/>
    </source>
</evidence>
<name>A0A7V6A405_9BACT</name>
<dbReference type="CDD" id="cd02440">
    <property type="entry name" value="AdoMet_MTases"/>
    <property type="match status" value="1"/>
</dbReference>
<proteinExistence type="predicted"/>
<organism evidence="3">
    <name type="scientific">Desulfobacca acetoxidans</name>
    <dbReference type="NCBI Taxonomy" id="60893"/>
    <lineage>
        <taxon>Bacteria</taxon>
        <taxon>Pseudomonadati</taxon>
        <taxon>Thermodesulfobacteriota</taxon>
        <taxon>Desulfobaccia</taxon>
        <taxon>Desulfobaccales</taxon>
        <taxon>Desulfobaccaceae</taxon>
        <taxon>Desulfobacca</taxon>
    </lineage>
</organism>
<dbReference type="InterPro" id="IPR029063">
    <property type="entry name" value="SAM-dependent_MTases_sf"/>
</dbReference>